<comment type="caution">
    <text evidence="2">The sequence shown here is derived from an EMBL/GenBank/DDBJ whole genome shotgun (WGS) entry which is preliminary data.</text>
</comment>
<accession>A0A5N4WTI1</accession>
<keyword evidence="1" id="KW-0732">Signal</keyword>
<evidence type="ECO:0000313" key="3">
    <source>
        <dbReference type="Proteomes" id="UP000325788"/>
    </source>
</evidence>
<dbReference type="Proteomes" id="UP000325788">
    <property type="component" value="Unassembled WGS sequence"/>
</dbReference>
<dbReference type="EMBL" id="VXLD01000001">
    <property type="protein sequence ID" value="KAB1859590.1"/>
    <property type="molecule type" value="Genomic_DNA"/>
</dbReference>
<name>A0A5N4WTI1_9GAMM</name>
<organism evidence="2 3">
    <name type="scientific">Acinetobacter tandoii</name>
    <dbReference type="NCBI Taxonomy" id="202954"/>
    <lineage>
        <taxon>Bacteria</taxon>
        <taxon>Pseudomonadati</taxon>
        <taxon>Pseudomonadota</taxon>
        <taxon>Gammaproteobacteria</taxon>
        <taxon>Moraxellales</taxon>
        <taxon>Moraxellaceae</taxon>
        <taxon>Acinetobacter</taxon>
    </lineage>
</organism>
<gene>
    <name evidence="2" type="ORF">F4W09_00165</name>
</gene>
<sequence length="205" mass="22383">MKHYIFAALMLSSQCASAALDALDANQLSNIRGQGGADLSWSFSLNHNLPTNTTEVPYEYSCNGASNEFCRLAFNVSNRKDASGNLYWLVFKKIQGTIAIDKFQLDGTTVTTSAGYKTAMKLTFLDGYPIQIRNFGFEALAIEKDSGTSDAQKGYLKQTTYSSSHESVFDRGLETGFTGLNMHGNLAMSGTMKFFSCNSTATSRC</sequence>
<reference evidence="2 3" key="1">
    <citation type="submission" date="2019-09" db="EMBL/GenBank/DDBJ databases">
        <title>Draft genome sequence of Acinetobacter tandoii W4-4-4 isolated from environmental water sample.</title>
        <authorList>
            <person name="Wee S.K."/>
            <person name="Yan B."/>
            <person name="Mustaffa S.B."/>
            <person name="Yap E.P.H."/>
        </authorList>
    </citation>
    <scope>NUCLEOTIDE SEQUENCE [LARGE SCALE GENOMIC DNA]</scope>
    <source>
        <strain evidence="2 3">W4-4-4</strain>
    </source>
</reference>
<evidence type="ECO:0000256" key="1">
    <source>
        <dbReference type="SAM" id="SignalP"/>
    </source>
</evidence>
<evidence type="ECO:0000313" key="2">
    <source>
        <dbReference type="EMBL" id="KAB1859590.1"/>
    </source>
</evidence>
<protein>
    <submittedName>
        <fullName evidence="2">Uncharacterized protein</fullName>
    </submittedName>
</protein>
<dbReference type="AlphaFoldDB" id="A0A5N4WTI1"/>
<feature type="signal peptide" evidence="1">
    <location>
        <begin position="1"/>
        <end position="18"/>
    </location>
</feature>
<feature type="chain" id="PRO_5024280816" evidence="1">
    <location>
        <begin position="19"/>
        <end position="205"/>
    </location>
</feature>
<proteinExistence type="predicted"/>
<dbReference type="RefSeq" id="WP_044738266.1">
    <property type="nucleotide sequence ID" value="NZ_JBBCMB010000001.1"/>
</dbReference>